<evidence type="ECO:0000256" key="3">
    <source>
        <dbReference type="ARBA" id="ARBA00009164"/>
    </source>
</evidence>
<dbReference type="GO" id="GO:0005739">
    <property type="term" value="C:mitochondrion"/>
    <property type="evidence" value="ECO:0007669"/>
    <property type="project" value="TreeGrafter"/>
</dbReference>
<evidence type="ECO:0000256" key="8">
    <source>
        <dbReference type="ARBA" id="ARBA00023007"/>
    </source>
</evidence>
<dbReference type="SUPFAM" id="SSF55620">
    <property type="entry name" value="Tetrahydrobiopterin biosynthesis enzymes-like"/>
    <property type="match status" value="1"/>
</dbReference>
<keyword evidence="7" id="KW-0862">Zinc</keyword>
<reference evidence="12" key="1">
    <citation type="submission" date="2025-08" db="UniProtKB">
        <authorList>
            <consortium name="Ensembl"/>
        </authorList>
    </citation>
    <scope>IDENTIFICATION</scope>
</reference>
<dbReference type="GO" id="GO:0046872">
    <property type="term" value="F:metal ion binding"/>
    <property type="evidence" value="ECO:0007669"/>
    <property type="project" value="UniProtKB-KW"/>
</dbReference>
<dbReference type="InterPro" id="IPR007115">
    <property type="entry name" value="6-PTP_synth/QueD"/>
</dbReference>
<evidence type="ECO:0000256" key="11">
    <source>
        <dbReference type="SAM" id="SignalP"/>
    </source>
</evidence>
<evidence type="ECO:0000256" key="5">
    <source>
        <dbReference type="ARBA" id="ARBA00015587"/>
    </source>
</evidence>
<reference evidence="12" key="2">
    <citation type="submission" date="2025-09" db="UniProtKB">
        <authorList>
            <consortium name="Ensembl"/>
        </authorList>
    </citation>
    <scope>IDENTIFICATION</scope>
</reference>
<dbReference type="PANTHER" id="PTHR12589">
    <property type="entry name" value="PYRUVOYL TETRAHYDROBIOPTERIN SYNTHASE"/>
    <property type="match status" value="1"/>
</dbReference>
<sequence>MGYGNCNVSLLLLPSVSPGPVVGKRPPRALPWCSRTWRSVWHTSPACRASAPAIDSTVEVTVRGKIDAETGMVMNLTDLKRYIEDVIMTPLDHKNLDKDVPYFAKVVSTTENLAVYIWDHMVKELPEGLLYEVKIHETDKNIVVYRGE</sequence>
<comment type="function">
    <text evidence="10">Involved in the biosynthesis of tetrahydrobiopterin, an essential cofactor of aromatic amino acid hydroxylases. Catalyzes the transformation of 7,8-dihydroneopterin triphosphate into 6-pyruvoyl tetrahydropterin.</text>
</comment>
<keyword evidence="11" id="KW-0732">Signal</keyword>
<dbReference type="Pfam" id="PF01242">
    <property type="entry name" value="PTPS"/>
    <property type="match status" value="1"/>
</dbReference>
<dbReference type="UniPathway" id="UPA00849">
    <property type="reaction ID" value="UER00819"/>
</dbReference>
<dbReference type="PROSITE" id="PS00988">
    <property type="entry name" value="PTPS_2"/>
    <property type="match status" value="1"/>
</dbReference>
<evidence type="ECO:0000256" key="1">
    <source>
        <dbReference type="ARBA" id="ARBA00001947"/>
    </source>
</evidence>
<comment type="pathway">
    <text evidence="2">Cofactor biosynthesis; tetrahydrobiopterin biosynthesis; tetrahydrobiopterin from 7,8-dihydroneopterin triphosphate: step 1/3.</text>
</comment>
<name>A0A8C6UZ90_9GOBI</name>
<evidence type="ECO:0000313" key="12">
    <source>
        <dbReference type="Ensembl" id="ENSNMLP00000042845.1"/>
    </source>
</evidence>
<dbReference type="Gene3D" id="3.30.479.10">
    <property type="entry name" value="6-pyruvoyl tetrahydropterin synthase/QueD"/>
    <property type="match status" value="1"/>
</dbReference>
<dbReference type="InterPro" id="IPR022469">
    <property type="entry name" value="PTPS_His_AS"/>
</dbReference>
<proteinExistence type="inferred from homology"/>
<evidence type="ECO:0000256" key="2">
    <source>
        <dbReference type="ARBA" id="ARBA00005126"/>
    </source>
</evidence>
<keyword evidence="9" id="KW-0456">Lyase</keyword>
<evidence type="ECO:0000256" key="7">
    <source>
        <dbReference type="ARBA" id="ARBA00022833"/>
    </source>
</evidence>
<organism evidence="12 13">
    <name type="scientific">Neogobius melanostomus</name>
    <name type="common">round goby</name>
    <dbReference type="NCBI Taxonomy" id="47308"/>
    <lineage>
        <taxon>Eukaryota</taxon>
        <taxon>Metazoa</taxon>
        <taxon>Chordata</taxon>
        <taxon>Craniata</taxon>
        <taxon>Vertebrata</taxon>
        <taxon>Euteleostomi</taxon>
        <taxon>Actinopterygii</taxon>
        <taxon>Neopterygii</taxon>
        <taxon>Teleostei</taxon>
        <taxon>Neoteleostei</taxon>
        <taxon>Acanthomorphata</taxon>
        <taxon>Gobiaria</taxon>
        <taxon>Gobiiformes</taxon>
        <taxon>Gobioidei</taxon>
        <taxon>Gobiidae</taxon>
        <taxon>Benthophilinae</taxon>
        <taxon>Neogobiini</taxon>
        <taxon>Neogobius</taxon>
    </lineage>
</organism>
<dbReference type="Ensembl" id="ENSNMLT00000047583.1">
    <property type="protein sequence ID" value="ENSNMLP00000042845.1"/>
    <property type="gene ID" value="ENSNMLG00000026075.1"/>
</dbReference>
<comment type="cofactor">
    <cofactor evidence="1">
        <name>Zn(2+)</name>
        <dbReference type="ChEBI" id="CHEBI:29105"/>
    </cofactor>
</comment>
<protein>
    <recommendedName>
        <fullName evidence="5">6-pyruvoyl tetrahydrobiopterin synthase</fullName>
        <ecNumber evidence="4">4.2.3.12</ecNumber>
    </recommendedName>
</protein>
<keyword evidence="13" id="KW-1185">Reference proteome</keyword>
<dbReference type="AlphaFoldDB" id="A0A8C6UZ90"/>
<evidence type="ECO:0000313" key="13">
    <source>
        <dbReference type="Proteomes" id="UP000694523"/>
    </source>
</evidence>
<comment type="similarity">
    <text evidence="3">Belongs to the PTPS family.</text>
</comment>
<accession>A0A8C6UZ90</accession>
<keyword evidence="8" id="KW-0783">Tetrahydrobiopterin biosynthesis</keyword>
<keyword evidence="6" id="KW-0479">Metal-binding</keyword>
<evidence type="ECO:0000256" key="9">
    <source>
        <dbReference type="ARBA" id="ARBA00023239"/>
    </source>
</evidence>
<evidence type="ECO:0000256" key="10">
    <source>
        <dbReference type="ARBA" id="ARBA00025266"/>
    </source>
</evidence>
<evidence type="ECO:0000256" key="6">
    <source>
        <dbReference type="ARBA" id="ARBA00022723"/>
    </source>
</evidence>
<dbReference type="FunFam" id="3.30.479.10:FF:000003">
    <property type="entry name" value="6-pyruvoyl tetrahydrobiopterin synthase"/>
    <property type="match status" value="1"/>
</dbReference>
<feature type="chain" id="PRO_5034967745" description="6-pyruvoyl tetrahydrobiopterin synthase" evidence="11">
    <location>
        <begin position="24"/>
        <end position="148"/>
    </location>
</feature>
<dbReference type="Proteomes" id="UP000694523">
    <property type="component" value="Unplaced"/>
</dbReference>
<evidence type="ECO:0000256" key="4">
    <source>
        <dbReference type="ARBA" id="ARBA00013100"/>
    </source>
</evidence>
<feature type="signal peptide" evidence="11">
    <location>
        <begin position="1"/>
        <end position="23"/>
    </location>
</feature>
<dbReference type="EC" id="4.2.3.12" evidence="4"/>
<dbReference type="InterPro" id="IPR038418">
    <property type="entry name" value="6-PTP_synth/QueD_sf"/>
</dbReference>
<dbReference type="GO" id="GO:0003874">
    <property type="term" value="F:6-pyruvoyltetrahydropterin synthase activity"/>
    <property type="evidence" value="ECO:0007669"/>
    <property type="project" value="UniProtKB-EC"/>
</dbReference>
<dbReference type="PANTHER" id="PTHR12589:SF7">
    <property type="entry name" value="6-PYRUVOYL TETRAHYDROBIOPTERIN SYNTHASE"/>
    <property type="match status" value="1"/>
</dbReference>
<dbReference type="GO" id="GO:0006729">
    <property type="term" value="P:tetrahydrobiopterin biosynthetic process"/>
    <property type="evidence" value="ECO:0007669"/>
    <property type="project" value="UniProtKB-UniPathway"/>
</dbReference>